<accession>A0A9P5NG17</accession>
<evidence type="ECO:0000313" key="12">
    <source>
        <dbReference type="Proteomes" id="UP000724874"/>
    </source>
</evidence>
<reference evidence="11" key="1">
    <citation type="submission" date="2020-11" db="EMBL/GenBank/DDBJ databases">
        <authorList>
            <consortium name="DOE Joint Genome Institute"/>
            <person name="Ahrendt S."/>
            <person name="Riley R."/>
            <person name="Andreopoulos W."/>
            <person name="LaButti K."/>
            <person name="Pangilinan J."/>
            <person name="Ruiz-duenas F.J."/>
            <person name="Barrasa J.M."/>
            <person name="Sanchez-Garcia M."/>
            <person name="Camarero S."/>
            <person name="Miyauchi S."/>
            <person name="Serrano A."/>
            <person name="Linde D."/>
            <person name="Babiker R."/>
            <person name="Drula E."/>
            <person name="Ayuso-Fernandez I."/>
            <person name="Pacheco R."/>
            <person name="Padilla G."/>
            <person name="Ferreira P."/>
            <person name="Barriuso J."/>
            <person name="Kellner H."/>
            <person name="Castanera R."/>
            <person name="Alfaro M."/>
            <person name="Ramirez L."/>
            <person name="Pisabarro A.G."/>
            <person name="Kuo A."/>
            <person name="Tritt A."/>
            <person name="Lipzen A."/>
            <person name="He G."/>
            <person name="Yan M."/>
            <person name="Ng V."/>
            <person name="Cullen D."/>
            <person name="Martin F."/>
            <person name="Rosso M.-N."/>
            <person name="Henrissat B."/>
            <person name="Hibbett D."/>
            <person name="Martinez A.T."/>
            <person name="Grigoriev I.V."/>
        </authorList>
    </citation>
    <scope>NUCLEOTIDE SEQUENCE</scope>
    <source>
        <strain evidence="11">AH 44721</strain>
    </source>
</reference>
<evidence type="ECO:0000256" key="2">
    <source>
        <dbReference type="ARBA" id="ARBA00005179"/>
    </source>
</evidence>
<evidence type="ECO:0000256" key="9">
    <source>
        <dbReference type="PIRSR" id="PIRSR602401-1"/>
    </source>
</evidence>
<comment type="pathway">
    <text evidence="2">Secondary metabolite biosynthesis.</text>
</comment>
<organism evidence="11 12">
    <name type="scientific">Gymnopilus junonius</name>
    <name type="common">Spectacular rustgill mushroom</name>
    <name type="synonym">Gymnopilus spectabilis subsp. junonius</name>
    <dbReference type="NCBI Taxonomy" id="109634"/>
    <lineage>
        <taxon>Eukaryota</taxon>
        <taxon>Fungi</taxon>
        <taxon>Dikarya</taxon>
        <taxon>Basidiomycota</taxon>
        <taxon>Agaricomycotina</taxon>
        <taxon>Agaricomycetes</taxon>
        <taxon>Agaricomycetidae</taxon>
        <taxon>Agaricales</taxon>
        <taxon>Agaricineae</taxon>
        <taxon>Hymenogastraceae</taxon>
        <taxon>Gymnopilus</taxon>
    </lineage>
</organism>
<dbReference type="PROSITE" id="PS00086">
    <property type="entry name" value="CYTOCHROME_P450"/>
    <property type="match status" value="1"/>
</dbReference>
<evidence type="ECO:0000256" key="10">
    <source>
        <dbReference type="RuleBase" id="RU000461"/>
    </source>
</evidence>
<evidence type="ECO:0000256" key="6">
    <source>
        <dbReference type="ARBA" id="ARBA00023002"/>
    </source>
</evidence>
<dbReference type="Pfam" id="PF00067">
    <property type="entry name" value="p450"/>
    <property type="match status" value="1"/>
</dbReference>
<keyword evidence="4 9" id="KW-0349">Heme</keyword>
<dbReference type="AlphaFoldDB" id="A0A9P5NG17"/>
<protein>
    <submittedName>
        <fullName evidence="11">Cytochrome P450</fullName>
    </submittedName>
</protein>
<evidence type="ECO:0000256" key="7">
    <source>
        <dbReference type="ARBA" id="ARBA00023004"/>
    </source>
</evidence>
<dbReference type="PRINTS" id="PR00385">
    <property type="entry name" value="P450"/>
</dbReference>
<sequence length="194" mass="21731">MLLACVVNPEAAQKVQEELDDMVGNGRLPRFADRENLLYTNAFVLEVLRWHSTVPTVIHVVGEDDIYDDYLIPKGSIVAANIWNMLHDAKIYPDPFSYKPERFLGPHPQRDSRDICFGFGRRTCPGRELAEASVFITATMSLTVFDITKTVVDGVAVEPKIEHATGAISHPKPFVCSIKPRSQKTVDLISEEAY</sequence>
<dbReference type="SUPFAM" id="SSF48264">
    <property type="entry name" value="Cytochrome P450"/>
    <property type="match status" value="1"/>
</dbReference>
<evidence type="ECO:0000256" key="5">
    <source>
        <dbReference type="ARBA" id="ARBA00022723"/>
    </source>
</evidence>
<dbReference type="GO" id="GO:0016705">
    <property type="term" value="F:oxidoreductase activity, acting on paired donors, with incorporation or reduction of molecular oxygen"/>
    <property type="evidence" value="ECO:0007669"/>
    <property type="project" value="InterPro"/>
</dbReference>
<dbReference type="InterPro" id="IPR017972">
    <property type="entry name" value="Cyt_P450_CS"/>
</dbReference>
<evidence type="ECO:0000256" key="3">
    <source>
        <dbReference type="ARBA" id="ARBA00010617"/>
    </source>
</evidence>
<feature type="binding site" description="axial binding residue" evidence="9">
    <location>
        <position position="124"/>
    </location>
    <ligand>
        <name>heme</name>
        <dbReference type="ChEBI" id="CHEBI:30413"/>
    </ligand>
    <ligandPart>
        <name>Fe</name>
        <dbReference type="ChEBI" id="CHEBI:18248"/>
    </ligandPart>
</feature>
<evidence type="ECO:0000256" key="4">
    <source>
        <dbReference type="ARBA" id="ARBA00022617"/>
    </source>
</evidence>
<comment type="caution">
    <text evidence="11">The sequence shown here is derived from an EMBL/GenBank/DDBJ whole genome shotgun (WGS) entry which is preliminary data.</text>
</comment>
<evidence type="ECO:0000313" key="11">
    <source>
        <dbReference type="EMBL" id="KAF8881663.1"/>
    </source>
</evidence>
<dbReference type="InterPro" id="IPR036396">
    <property type="entry name" value="Cyt_P450_sf"/>
</dbReference>
<dbReference type="Proteomes" id="UP000724874">
    <property type="component" value="Unassembled WGS sequence"/>
</dbReference>
<keyword evidence="7 9" id="KW-0408">Iron</keyword>
<keyword evidence="12" id="KW-1185">Reference proteome</keyword>
<gene>
    <name evidence="11" type="ORF">CPB84DRAFT_1791512</name>
</gene>
<dbReference type="InterPro" id="IPR002401">
    <property type="entry name" value="Cyt_P450_E_grp-I"/>
</dbReference>
<comment type="similarity">
    <text evidence="3 10">Belongs to the cytochrome P450 family.</text>
</comment>
<proteinExistence type="inferred from homology"/>
<dbReference type="EMBL" id="JADNYJ010000129">
    <property type="protein sequence ID" value="KAF8881663.1"/>
    <property type="molecule type" value="Genomic_DNA"/>
</dbReference>
<keyword evidence="6 10" id="KW-0560">Oxidoreductase</keyword>
<dbReference type="GO" id="GO:0004497">
    <property type="term" value="F:monooxygenase activity"/>
    <property type="evidence" value="ECO:0007669"/>
    <property type="project" value="UniProtKB-KW"/>
</dbReference>
<dbReference type="Gene3D" id="1.10.630.10">
    <property type="entry name" value="Cytochrome P450"/>
    <property type="match status" value="1"/>
</dbReference>
<dbReference type="InterPro" id="IPR050364">
    <property type="entry name" value="Cytochrome_P450_fung"/>
</dbReference>
<keyword evidence="5 9" id="KW-0479">Metal-binding</keyword>
<keyword evidence="8 10" id="KW-0503">Monooxygenase</keyword>
<name>A0A9P5NG17_GYMJU</name>
<evidence type="ECO:0000256" key="8">
    <source>
        <dbReference type="ARBA" id="ARBA00023033"/>
    </source>
</evidence>
<evidence type="ECO:0000256" key="1">
    <source>
        <dbReference type="ARBA" id="ARBA00001971"/>
    </source>
</evidence>
<comment type="cofactor">
    <cofactor evidence="1 9">
        <name>heme</name>
        <dbReference type="ChEBI" id="CHEBI:30413"/>
    </cofactor>
</comment>
<dbReference type="InterPro" id="IPR001128">
    <property type="entry name" value="Cyt_P450"/>
</dbReference>
<dbReference type="PANTHER" id="PTHR46300">
    <property type="entry name" value="P450, PUTATIVE (EUROFUNG)-RELATED-RELATED"/>
    <property type="match status" value="1"/>
</dbReference>
<dbReference type="PRINTS" id="PR00463">
    <property type="entry name" value="EP450I"/>
</dbReference>
<dbReference type="PANTHER" id="PTHR46300:SF7">
    <property type="entry name" value="P450, PUTATIVE (EUROFUNG)-RELATED"/>
    <property type="match status" value="1"/>
</dbReference>
<dbReference type="OrthoDB" id="2789670at2759"/>
<dbReference type="GO" id="GO:0005506">
    <property type="term" value="F:iron ion binding"/>
    <property type="evidence" value="ECO:0007669"/>
    <property type="project" value="InterPro"/>
</dbReference>
<dbReference type="GO" id="GO:0020037">
    <property type="term" value="F:heme binding"/>
    <property type="evidence" value="ECO:0007669"/>
    <property type="project" value="InterPro"/>
</dbReference>